<evidence type="ECO:0000313" key="2">
    <source>
        <dbReference type="EMBL" id="KAJ1081312.1"/>
    </source>
</evidence>
<evidence type="ECO:0000256" key="1">
    <source>
        <dbReference type="SAM" id="MobiDB-lite"/>
    </source>
</evidence>
<evidence type="ECO:0000313" key="3">
    <source>
        <dbReference type="Proteomes" id="UP001066276"/>
    </source>
</evidence>
<proteinExistence type="predicted"/>
<reference evidence="2" key="1">
    <citation type="journal article" date="2022" name="bioRxiv">
        <title>Sequencing and chromosome-scale assembly of the giantPleurodeles waltlgenome.</title>
        <authorList>
            <person name="Brown T."/>
            <person name="Elewa A."/>
            <person name="Iarovenko S."/>
            <person name="Subramanian E."/>
            <person name="Araus A.J."/>
            <person name="Petzold A."/>
            <person name="Susuki M."/>
            <person name="Suzuki K.-i.T."/>
            <person name="Hayashi T."/>
            <person name="Toyoda A."/>
            <person name="Oliveira C."/>
            <person name="Osipova E."/>
            <person name="Leigh N.D."/>
            <person name="Simon A."/>
            <person name="Yun M.H."/>
        </authorList>
    </citation>
    <scope>NUCLEOTIDE SEQUENCE</scope>
    <source>
        <strain evidence="2">20211129_DDA</strain>
        <tissue evidence="2">Liver</tissue>
    </source>
</reference>
<name>A0AAV7KQE6_PLEWA</name>
<feature type="compositionally biased region" description="Basic residues" evidence="1">
    <location>
        <begin position="129"/>
        <end position="142"/>
    </location>
</feature>
<sequence length="191" mass="21224">MRAATESVRSAERAAGGPERVCPLEPRSEGKKGPQREHEWRWAHRGTQKGCRRPGQEERARPRVGRGPACRHTNRTPLEVLVARLAARPRDRVGPDDRGPREGPSGRGTPRGWALQGCRRPGQEERARPRIGRGPARRHTKRTPLEAPVAQLGAQPRDRGEDDFPDSSESKREYGDLWSGARSRGCGPTDS</sequence>
<feature type="compositionally biased region" description="Basic and acidic residues" evidence="1">
    <location>
        <begin position="26"/>
        <end position="42"/>
    </location>
</feature>
<feature type="compositionally biased region" description="Basic residues" evidence="1">
    <location>
        <begin position="43"/>
        <end position="52"/>
    </location>
</feature>
<dbReference type="EMBL" id="JANPWB010000016">
    <property type="protein sequence ID" value="KAJ1081312.1"/>
    <property type="molecule type" value="Genomic_DNA"/>
</dbReference>
<organism evidence="2 3">
    <name type="scientific">Pleurodeles waltl</name>
    <name type="common">Iberian ribbed newt</name>
    <dbReference type="NCBI Taxonomy" id="8319"/>
    <lineage>
        <taxon>Eukaryota</taxon>
        <taxon>Metazoa</taxon>
        <taxon>Chordata</taxon>
        <taxon>Craniata</taxon>
        <taxon>Vertebrata</taxon>
        <taxon>Euteleostomi</taxon>
        <taxon>Amphibia</taxon>
        <taxon>Batrachia</taxon>
        <taxon>Caudata</taxon>
        <taxon>Salamandroidea</taxon>
        <taxon>Salamandridae</taxon>
        <taxon>Pleurodelinae</taxon>
        <taxon>Pleurodeles</taxon>
    </lineage>
</organism>
<keyword evidence="3" id="KW-1185">Reference proteome</keyword>
<protein>
    <submittedName>
        <fullName evidence="2">Uncharacterized protein</fullName>
    </submittedName>
</protein>
<dbReference type="Proteomes" id="UP001066276">
    <property type="component" value="Chromosome 12"/>
</dbReference>
<gene>
    <name evidence="2" type="ORF">NDU88_001494</name>
</gene>
<feature type="region of interest" description="Disordered" evidence="1">
    <location>
        <begin position="1"/>
        <end position="191"/>
    </location>
</feature>
<accession>A0AAV7KQE6</accession>
<feature type="compositionally biased region" description="Basic and acidic residues" evidence="1">
    <location>
        <begin position="88"/>
        <end position="101"/>
    </location>
</feature>
<comment type="caution">
    <text evidence="2">The sequence shown here is derived from an EMBL/GenBank/DDBJ whole genome shotgun (WGS) entry which is preliminary data.</text>
</comment>
<dbReference type="AlphaFoldDB" id="A0AAV7KQE6"/>
<feature type="compositionally biased region" description="Basic and acidic residues" evidence="1">
    <location>
        <begin position="156"/>
        <end position="175"/>
    </location>
</feature>